<gene>
    <name evidence="1" type="ORF">DP115_08945</name>
</gene>
<evidence type="ECO:0000313" key="2">
    <source>
        <dbReference type="Proteomes" id="UP000762253"/>
    </source>
</evidence>
<accession>A0ABX1M5T5</accession>
<dbReference type="RefSeq" id="WP_169264497.1">
    <property type="nucleotide sequence ID" value="NZ_QMEC01000025.1"/>
</dbReference>
<protein>
    <submittedName>
        <fullName evidence="1">Uncharacterized protein</fullName>
    </submittedName>
</protein>
<evidence type="ECO:0000313" key="1">
    <source>
        <dbReference type="EMBL" id="NMF62896.1"/>
    </source>
</evidence>
<sequence length="128" mass="14052">MQPNDIISITAFLNALAKLNESLPADIQKQLHAIAENLKANPNNIGNLDVIAESYPPLDEAYQQELTALKQEAGIRSKGLPPLPLPKDPNQELTNSAIDTFSAEDSVAAAKAKRNLLQRLWQLISRSR</sequence>
<name>A0ABX1M5T5_9CYAN</name>
<organism evidence="1 2">
    <name type="scientific">Brasilonema octagenarum UFV-OR1</name>
    <dbReference type="NCBI Taxonomy" id="417115"/>
    <lineage>
        <taxon>Bacteria</taxon>
        <taxon>Bacillati</taxon>
        <taxon>Cyanobacteriota</taxon>
        <taxon>Cyanophyceae</taxon>
        <taxon>Nostocales</taxon>
        <taxon>Scytonemataceae</taxon>
        <taxon>Brasilonema</taxon>
        <taxon>Octagenarum group</taxon>
    </lineage>
</organism>
<comment type="caution">
    <text evidence="1">The sequence shown here is derived from an EMBL/GenBank/DDBJ whole genome shotgun (WGS) entry which is preliminary data.</text>
</comment>
<dbReference type="EMBL" id="QMEC01000025">
    <property type="protein sequence ID" value="NMF62896.1"/>
    <property type="molecule type" value="Genomic_DNA"/>
</dbReference>
<reference evidence="1 2" key="1">
    <citation type="submission" date="2018-06" db="EMBL/GenBank/DDBJ databases">
        <title>Comparative genomics of Brasilonema spp. strains.</title>
        <authorList>
            <person name="Alvarenga D.O."/>
            <person name="Fiore M.F."/>
            <person name="Varani A.M."/>
        </authorList>
    </citation>
    <scope>NUCLEOTIDE SEQUENCE [LARGE SCALE GENOMIC DNA]</scope>
    <source>
        <strain evidence="1 2">UFV-OR1</strain>
    </source>
</reference>
<dbReference type="Proteomes" id="UP000762253">
    <property type="component" value="Unassembled WGS sequence"/>
</dbReference>
<keyword evidence="2" id="KW-1185">Reference proteome</keyword>
<proteinExistence type="predicted"/>